<name>A0A291E6I8_9ENTR</name>
<proteinExistence type="predicted"/>
<keyword evidence="2" id="KW-0614">Plasmid</keyword>
<accession>A0A291E6I8</accession>
<sequence>MVREKRISKGQIQDPDKSANELQSGWPREGRMDPTYSTPAGMNVILSDIPGIHYTEHIPHT</sequence>
<dbReference type="Proteomes" id="UP000251197">
    <property type="component" value="Unassembled WGS sequence"/>
</dbReference>
<dbReference type="EMBL" id="UAVU01000009">
    <property type="protein sequence ID" value="SQC92052.1"/>
    <property type="molecule type" value="Genomic_DNA"/>
</dbReference>
<protein>
    <submittedName>
        <fullName evidence="2">Uncharacterized protein</fullName>
    </submittedName>
</protein>
<organism evidence="2 4">
    <name type="scientific">Cedecea neteri</name>
    <dbReference type="NCBI Taxonomy" id="158822"/>
    <lineage>
        <taxon>Bacteria</taxon>
        <taxon>Pseudomonadati</taxon>
        <taxon>Pseudomonadota</taxon>
        <taxon>Gammaproteobacteria</taxon>
        <taxon>Enterobacterales</taxon>
        <taxon>Enterobacteriaceae</taxon>
        <taxon>Cedecea</taxon>
    </lineage>
</organism>
<reference evidence="3 5" key="2">
    <citation type="submission" date="2018-06" db="EMBL/GenBank/DDBJ databases">
        <authorList>
            <consortium name="Pathogen Informatics"/>
            <person name="Doyle S."/>
        </authorList>
    </citation>
    <scope>NUCLEOTIDE SEQUENCE [LARGE SCALE GENOMIC DNA]</scope>
    <source>
        <strain evidence="3 5">NCTC12120</strain>
    </source>
</reference>
<evidence type="ECO:0000313" key="4">
    <source>
        <dbReference type="Proteomes" id="UP000217979"/>
    </source>
</evidence>
<reference evidence="2 4" key="1">
    <citation type="submission" date="2017-09" db="EMBL/GenBank/DDBJ databases">
        <title>FDA dAtabase for Regulatory Grade micrObial Sequences (FDA-ARGOS): Supporting development and validation of Infectious Disease Dx tests.</title>
        <authorList>
            <person name="Minogue T."/>
            <person name="Wolcott M."/>
            <person name="Wasieloski L."/>
            <person name="Aguilar W."/>
            <person name="Moore D."/>
            <person name="Tallon L."/>
            <person name="Sadzewicz L."/>
            <person name="Ott S."/>
            <person name="Zhao X."/>
            <person name="Nagaraj S."/>
            <person name="Vavikolanu K."/>
            <person name="Aluvathingal J."/>
            <person name="Nadendla S."/>
            <person name="Sichtig H."/>
        </authorList>
    </citation>
    <scope>NUCLEOTIDE SEQUENCE [LARGE SCALE GENOMIC DNA]</scope>
    <source>
        <strain evidence="2 4">FDAARGOS_392</strain>
        <plasmid evidence="4">Plasmid unnamed</plasmid>
        <plasmid evidence="2">unnamed</plasmid>
    </source>
</reference>
<evidence type="ECO:0000256" key="1">
    <source>
        <dbReference type="SAM" id="MobiDB-lite"/>
    </source>
</evidence>
<gene>
    <name evidence="2" type="ORF">CO704_25915</name>
    <name evidence="3" type="ORF">NCTC12120_05237</name>
</gene>
<dbReference type="Proteomes" id="UP000217979">
    <property type="component" value="Plasmid unnamed"/>
</dbReference>
<dbReference type="EMBL" id="CP023526">
    <property type="protein sequence ID" value="ATF95509.1"/>
    <property type="molecule type" value="Genomic_DNA"/>
</dbReference>
<dbReference type="AlphaFoldDB" id="A0A291E6I8"/>
<evidence type="ECO:0000313" key="5">
    <source>
        <dbReference type="Proteomes" id="UP000251197"/>
    </source>
</evidence>
<geneLocation type="plasmid" evidence="2">
    <name>unnamed</name>
</geneLocation>
<evidence type="ECO:0000313" key="3">
    <source>
        <dbReference type="EMBL" id="SQC92052.1"/>
    </source>
</evidence>
<evidence type="ECO:0000313" key="2">
    <source>
        <dbReference type="EMBL" id="ATF95509.1"/>
    </source>
</evidence>
<feature type="region of interest" description="Disordered" evidence="1">
    <location>
        <begin position="1"/>
        <end position="39"/>
    </location>
</feature>